<organism evidence="1">
    <name type="scientific">uncultured Aureispira sp</name>
    <dbReference type="NCBI Taxonomy" id="1331704"/>
    <lineage>
        <taxon>Bacteria</taxon>
        <taxon>Pseudomonadati</taxon>
        <taxon>Bacteroidota</taxon>
        <taxon>Saprospiria</taxon>
        <taxon>Saprospirales</taxon>
        <taxon>Saprospiraceae</taxon>
        <taxon>Aureispira</taxon>
        <taxon>environmental samples</taxon>
    </lineage>
</organism>
<name>A0A6S6U6E9_9BACT</name>
<reference evidence="1" key="1">
    <citation type="submission" date="2020-01" db="EMBL/GenBank/DDBJ databases">
        <authorList>
            <person name="Meier V. D."/>
            <person name="Meier V D."/>
        </authorList>
    </citation>
    <scope>NUCLEOTIDE SEQUENCE</scope>
    <source>
        <strain evidence="1">HLG_WM_MAG_10</strain>
    </source>
</reference>
<proteinExistence type="predicted"/>
<sequence length="245" mass="28639">MPSRNYWFCLLCLLFIYTPVKAQFYVNMECGLKWDLVETFASEGDFNFSNRPDFMGGARVGFEINPYLALELGVYVHQLNNNYIYRLDGVSWLAEEQWLPAQFLQFPLRLKTTIFTIQKKMSIHPYLGLALLVHRHERGQYEWRFQQQVIEDPTNRSSFKYEYNASFKSRYLLLGEAGLMAQYKITQHFSITLSLGFTLGSTSIHNSLLYWERKTPALDDEGILNAEYKGDQISLMLGVQCLFKK</sequence>
<accession>A0A6S6U6E9</accession>
<evidence type="ECO:0000313" key="1">
    <source>
        <dbReference type="EMBL" id="CAA6823106.1"/>
    </source>
</evidence>
<evidence type="ECO:0008006" key="2">
    <source>
        <dbReference type="Google" id="ProtNLM"/>
    </source>
</evidence>
<protein>
    <recommendedName>
        <fullName evidence="2">Outer membrane protein beta-barrel domain-containing protein</fullName>
    </recommendedName>
</protein>
<dbReference type="EMBL" id="CACVAQ010000322">
    <property type="protein sequence ID" value="CAA6823106.1"/>
    <property type="molecule type" value="Genomic_DNA"/>
</dbReference>
<gene>
    <name evidence="1" type="ORF">HELGO_WM19023</name>
</gene>
<dbReference type="AlphaFoldDB" id="A0A6S6U6E9"/>